<feature type="domain" description="Ice-binding protein C-terminal" evidence="2">
    <location>
        <begin position="201"/>
        <end position="225"/>
    </location>
</feature>
<keyword evidence="4" id="KW-1185">Reference proteome</keyword>
<evidence type="ECO:0000313" key="4">
    <source>
        <dbReference type="Proteomes" id="UP000288178"/>
    </source>
</evidence>
<accession>A0A437JUF5</accession>
<organism evidence="3 4">
    <name type="scientific">Rubrivivax albus</name>
    <dbReference type="NCBI Taxonomy" id="2499835"/>
    <lineage>
        <taxon>Bacteria</taxon>
        <taxon>Pseudomonadati</taxon>
        <taxon>Pseudomonadota</taxon>
        <taxon>Betaproteobacteria</taxon>
        <taxon>Burkholderiales</taxon>
        <taxon>Sphaerotilaceae</taxon>
        <taxon>Rubrivivax</taxon>
    </lineage>
</organism>
<evidence type="ECO:0000313" key="3">
    <source>
        <dbReference type="EMBL" id="RVT50875.1"/>
    </source>
</evidence>
<name>A0A437JUF5_9BURK</name>
<protein>
    <submittedName>
        <fullName evidence="3">PEP-CTERM sorting domain-containing protein</fullName>
    </submittedName>
</protein>
<dbReference type="OrthoDB" id="8566558at2"/>
<feature type="signal peptide" evidence="1">
    <location>
        <begin position="1"/>
        <end position="24"/>
    </location>
</feature>
<proteinExistence type="predicted"/>
<reference evidence="3 4" key="1">
    <citation type="submission" date="2019-01" db="EMBL/GenBank/DDBJ databases">
        <authorList>
            <person name="Chen W.-M."/>
        </authorList>
    </citation>
    <scope>NUCLEOTIDE SEQUENCE [LARGE SCALE GENOMIC DNA]</scope>
    <source>
        <strain evidence="3 4">ICH-3</strain>
    </source>
</reference>
<dbReference type="Pfam" id="PF07589">
    <property type="entry name" value="PEP-CTERM"/>
    <property type="match status" value="1"/>
</dbReference>
<dbReference type="RefSeq" id="WP_128198901.1">
    <property type="nucleotide sequence ID" value="NZ_SACT01000004.1"/>
</dbReference>
<dbReference type="Proteomes" id="UP000288178">
    <property type="component" value="Unassembled WGS sequence"/>
</dbReference>
<evidence type="ECO:0000256" key="1">
    <source>
        <dbReference type="SAM" id="SignalP"/>
    </source>
</evidence>
<dbReference type="NCBIfam" id="TIGR02595">
    <property type="entry name" value="PEP_CTERM"/>
    <property type="match status" value="1"/>
</dbReference>
<comment type="caution">
    <text evidence="3">The sequence shown here is derived from an EMBL/GenBank/DDBJ whole genome shotgun (WGS) entry which is preliminary data.</text>
</comment>
<keyword evidence="1" id="KW-0732">Signal</keyword>
<dbReference type="EMBL" id="SACT01000004">
    <property type="protein sequence ID" value="RVT50875.1"/>
    <property type="molecule type" value="Genomic_DNA"/>
</dbReference>
<dbReference type="InterPro" id="IPR013424">
    <property type="entry name" value="Ice-binding_C"/>
</dbReference>
<evidence type="ECO:0000259" key="2">
    <source>
        <dbReference type="Pfam" id="PF07589"/>
    </source>
</evidence>
<feature type="chain" id="PRO_5018973650" evidence="1">
    <location>
        <begin position="25"/>
        <end position="229"/>
    </location>
</feature>
<dbReference type="AlphaFoldDB" id="A0A437JUF5"/>
<sequence length="229" mass="23236">MRHLKPTAAAAVLALTLAAAPAAADEVSFVFTDTPYLSEADIPAGFYAGGSPTVLENFEDGVLDASLRANPGLSIIAPGGVTDSVDGDDGVIDGSGAGGRSIFGGAMRFDFVGTGPLPTAFGLVWTDHGGPVNATFSAFDAGGNSLGSIVRRVGDNTFSSTTAEDRFFGVQFAGGISAIAITSAGGAQEVDHVQWGFATAPVPEPHTWALMLAGLPGLAAVARRRQRRA</sequence>
<gene>
    <name evidence="3" type="ORF">ENE75_13790</name>
</gene>